<dbReference type="RefSeq" id="WP_260216933.1">
    <property type="nucleotide sequence ID" value="NZ_JAJAGO010000003.1"/>
</dbReference>
<evidence type="ECO:0000256" key="2">
    <source>
        <dbReference type="SAM" id="SignalP"/>
    </source>
</evidence>
<protein>
    <submittedName>
        <fullName evidence="3">Uncharacterized protein</fullName>
    </submittedName>
</protein>
<evidence type="ECO:0000313" key="3">
    <source>
        <dbReference type="EMBL" id="MCT2589871.1"/>
    </source>
</evidence>
<proteinExistence type="predicted"/>
<comment type="caution">
    <text evidence="3">The sequence shown here is derived from an EMBL/GenBank/DDBJ whole genome shotgun (WGS) entry which is preliminary data.</text>
</comment>
<dbReference type="Proteomes" id="UP001156389">
    <property type="component" value="Unassembled WGS sequence"/>
</dbReference>
<evidence type="ECO:0000313" key="4">
    <source>
        <dbReference type="Proteomes" id="UP001156389"/>
    </source>
</evidence>
<keyword evidence="2" id="KW-0732">Signal</keyword>
<organism evidence="3 4">
    <name type="scientific">Streptomyces gossypii</name>
    <dbReference type="NCBI Taxonomy" id="2883101"/>
    <lineage>
        <taxon>Bacteria</taxon>
        <taxon>Bacillati</taxon>
        <taxon>Actinomycetota</taxon>
        <taxon>Actinomycetes</taxon>
        <taxon>Kitasatosporales</taxon>
        <taxon>Streptomycetaceae</taxon>
        <taxon>Streptomyces</taxon>
    </lineage>
</organism>
<accession>A0ABT2JQ53</accession>
<gene>
    <name evidence="3" type="ORF">LHJ74_08080</name>
</gene>
<feature type="signal peptide" evidence="2">
    <location>
        <begin position="1"/>
        <end position="29"/>
    </location>
</feature>
<evidence type="ECO:0000256" key="1">
    <source>
        <dbReference type="SAM" id="MobiDB-lite"/>
    </source>
</evidence>
<dbReference type="EMBL" id="JAJAGO010000003">
    <property type="protein sequence ID" value="MCT2589871.1"/>
    <property type="molecule type" value="Genomic_DNA"/>
</dbReference>
<feature type="compositionally biased region" description="Polar residues" evidence="1">
    <location>
        <begin position="83"/>
        <end position="100"/>
    </location>
</feature>
<feature type="region of interest" description="Disordered" evidence="1">
    <location>
        <begin position="73"/>
        <end position="100"/>
    </location>
</feature>
<feature type="chain" id="PRO_5045367176" evidence="2">
    <location>
        <begin position="30"/>
        <end position="100"/>
    </location>
</feature>
<sequence>MLNSRKMVALAGALGGLALTVGGVTQVYANSGEPVCTKDGDSTHCSQKSESRYTSEDGKVVVHQSKSCSSYERNRRIGPFSSGGDSSQGATMSCSNSLPA</sequence>
<reference evidence="3 4" key="1">
    <citation type="submission" date="2021-10" db="EMBL/GenBank/DDBJ databases">
        <title>Streptomyces gossypii sp. nov., isolated from soil collected from cotton field.</title>
        <authorList>
            <person name="Ge X."/>
            <person name="Chen X."/>
            <person name="Liu W."/>
        </authorList>
    </citation>
    <scope>NUCLEOTIDE SEQUENCE [LARGE SCALE GENOMIC DNA]</scope>
    <source>
        <strain evidence="3 4">N2-109</strain>
    </source>
</reference>
<keyword evidence="4" id="KW-1185">Reference proteome</keyword>
<feature type="region of interest" description="Disordered" evidence="1">
    <location>
        <begin position="38"/>
        <end position="59"/>
    </location>
</feature>
<name>A0ABT2JQ53_9ACTN</name>